<reference evidence="1 2" key="1">
    <citation type="submission" date="2021-06" db="EMBL/GenBank/DDBJ databases">
        <title>Caerostris extrusa draft genome.</title>
        <authorList>
            <person name="Kono N."/>
            <person name="Arakawa K."/>
        </authorList>
    </citation>
    <scope>NUCLEOTIDE SEQUENCE [LARGE SCALE GENOMIC DNA]</scope>
</reference>
<keyword evidence="2" id="KW-1185">Reference proteome</keyword>
<dbReference type="Proteomes" id="UP001054945">
    <property type="component" value="Unassembled WGS sequence"/>
</dbReference>
<proteinExistence type="predicted"/>
<sequence length="150" mass="16986">MSLEQKNSLQFPVEPPFLVPVVVLECVTRCQDASFLWSGNSYFAPPTPLVSGGTKIFQAEPDVRDKLKKGAFIPPFNNFLFCECGRRVNSDQNGANLLYVVQNTISQKHMKSAFEKSEKVFPPSNQPKKRRFCAILGRNSTFTCHIRKKE</sequence>
<organism evidence="1 2">
    <name type="scientific">Caerostris extrusa</name>
    <name type="common">Bark spider</name>
    <name type="synonym">Caerostris bankana</name>
    <dbReference type="NCBI Taxonomy" id="172846"/>
    <lineage>
        <taxon>Eukaryota</taxon>
        <taxon>Metazoa</taxon>
        <taxon>Ecdysozoa</taxon>
        <taxon>Arthropoda</taxon>
        <taxon>Chelicerata</taxon>
        <taxon>Arachnida</taxon>
        <taxon>Araneae</taxon>
        <taxon>Araneomorphae</taxon>
        <taxon>Entelegynae</taxon>
        <taxon>Araneoidea</taxon>
        <taxon>Araneidae</taxon>
        <taxon>Caerostris</taxon>
    </lineage>
</organism>
<comment type="caution">
    <text evidence="1">The sequence shown here is derived from an EMBL/GenBank/DDBJ whole genome shotgun (WGS) entry which is preliminary data.</text>
</comment>
<accession>A0AAV4YA87</accession>
<name>A0AAV4YA87_CAEEX</name>
<dbReference type="AlphaFoldDB" id="A0AAV4YA87"/>
<evidence type="ECO:0000313" key="1">
    <source>
        <dbReference type="EMBL" id="GIZ03099.1"/>
    </source>
</evidence>
<protein>
    <submittedName>
        <fullName evidence="1">Uncharacterized protein</fullName>
    </submittedName>
</protein>
<dbReference type="EMBL" id="BPLR01018902">
    <property type="protein sequence ID" value="GIZ03099.1"/>
    <property type="molecule type" value="Genomic_DNA"/>
</dbReference>
<gene>
    <name evidence="1" type="ORF">CEXT_267241</name>
</gene>
<evidence type="ECO:0000313" key="2">
    <source>
        <dbReference type="Proteomes" id="UP001054945"/>
    </source>
</evidence>